<protein>
    <submittedName>
        <fullName evidence="2">SgcJ/EcaC family oxidoreductase</fullName>
    </submittedName>
</protein>
<reference evidence="2 3" key="1">
    <citation type="submission" date="2022-10" db="EMBL/GenBank/DDBJ databases">
        <title>Janthinobacterium sp. hw3 Genome sequencing.</title>
        <authorList>
            <person name="Park S."/>
        </authorList>
    </citation>
    <scope>NUCLEOTIDE SEQUENCE [LARGE SCALE GENOMIC DNA]</scope>
    <source>
        <strain evidence="3">hw3</strain>
    </source>
</reference>
<dbReference type="EMBL" id="JAQQXR010000002">
    <property type="protein sequence ID" value="MDC8757155.1"/>
    <property type="molecule type" value="Genomic_DNA"/>
</dbReference>
<keyword evidence="3" id="KW-1185">Reference proteome</keyword>
<organism evidence="2 3">
    <name type="scientific">Janthinobacterium fluminis</name>
    <dbReference type="NCBI Taxonomy" id="2987524"/>
    <lineage>
        <taxon>Bacteria</taxon>
        <taxon>Pseudomonadati</taxon>
        <taxon>Pseudomonadota</taxon>
        <taxon>Betaproteobacteria</taxon>
        <taxon>Burkholderiales</taxon>
        <taxon>Oxalobacteraceae</taxon>
        <taxon>Janthinobacterium</taxon>
    </lineage>
</organism>
<dbReference type="InterPro" id="IPR032710">
    <property type="entry name" value="NTF2-like_dom_sf"/>
</dbReference>
<dbReference type="NCBIfam" id="TIGR02246">
    <property type="entry name" value="SgcJ/EcaC family oxidoreductase"/>
    <property type="match status" value="1"/>
</dbReference>
<dbReference type="RefSeq" id="WP_273669841.1">
    <property type="nucleotide sequence ID" value="NZ_JAQQXR010000002.1"/>
</dbReference>
<dbReference type="Pfam" id="PF14534">
    <property type="entry name" value="DUF4440"/>
    <property type="match status" value="1"/>
</dbReference>
<feature type="domain" description="DUF4440" evidence="1">
    <location>
        <begin position="8"/>
        <end position="119"/>
    </location>
</feature>
<dbReference type="Gene3D" id="3.10.450.50">
    <property type="match status" value="1"/>
</dbReference>
<evidence type="ECO:0000313" key="2">
    <source>
        <dbReference type="EMBL" id="MDC8757155.1"/>
    </source>
</evidence>
<dbReference type="Proteomes" id="UP001221208">
    <property type="component" value="Unassembled WGS sequence"/>
</dbReference>
<dbReference type="InterPro" id="IPR027843">
    <property type="entry name" value="DUF4440"/>
</dbReference>
<sequence length="134" mass="14653">MSQDERAIRQLIATWLRASRDGDIEQVLALMAPDVLFLVPGQEPMLGRETFADGLRGLLRTQRIEADSEVEEVVVAGDMAYCRTRLSVRIVPAQGGAATQRAGHTLSILRKGADGAWRLTRDANLLMPVETPGV</sequence>
<evidence type="ECO:0000313" key="3">
    <source>
        <dbReference type="Proteomes" id="UP001221208"/>
    </source>
</evidence>
<proteinExistence type="predicted"/>
<gene>
    <name evidence="2" type="ORF">OIK44_06080</name>
</gene>
<accession>A0ABT5JXJ7</accession>
<evidence type="ECO:0000259" key="1">
    <source>
        <dbReference type="Pfam" id="PF14534"/>
    </source>
</evidence>
<dbReference type="SUPFAM" id="SSF54427">
    <property type="entry name" value="NTF2-like"/>
    <property type="match status" value="1"/>
</dbReference>
<dbReference type="InterPro" id="IPR011944">
    <property type="entry name" value="Steroid_delta5-4_isomerase"/>
</dbReference>
<comment type="caution">
    <text evidence="2">The sequence shown here is derived from an EMBL/GenBank/DDBJ whole genome shotgun (WGS) entry which is preliminary data.</text>
</comment>
<name>A0ABT5JXJ7_9BURK</name>